<dbReference type="Gene3D" id="3.40.50.300">
    <property type="entry name" value="P-loop containing nucleotide triphosphate hydrolases"/>
    <property type="match status" value="1"/>
</dbReference>
<dbReference type="Gene3D" id="1.10.8.60">
    <property type="match status" value="1"/>
</dbReference>
<proteinExistence type="predicted"/>
<reference evidence="5" key="1">
    <citation type="submission" date="2020-01" db="EMBL/GenBank/DDBJ databases">
        <title>Genome sequence of Kobresia littledalei, the first chromosome-level genome in the family Cyperaceae.</title>
        <authorList>
            <person name="Qu G."/>
        </authorList>
    </citation>
    <scope>NUCLEOTIDE SEQUENCE</scope>
    <source>
        <strain evidence="5">C.B.Clarke</strain>
        <tissue evidence="5">Leaf</tissue>
    </source>
</reference>
<dbReference type="Pfam" id="PF17862">
    <property type="entry name" value="AAA_lid_3"/>
    <property type="match status" value="1"/>
</dbReference>
<feature type="compositionally biased region" description="Basic and acidic residues" evidence="3">
    <location>
        <begin position="25"/>
        <end position="42"/>
    </location>
</feature>
<dbReference type="InterPro" id="IPR051701">
    <property type="entry name" value="Mito_OM_Translocase_MSP1"/>
</dbReference>
<evidence type="ECO:0000256" key="3">
    <source>
        <dbReference type="SAM" id="MobiDB-lite"/>
    </source>
</evidence>
<accession>A0A833VJH8</accession>
<evidence type="ECO:0000313" key="5">
    <source>
        <dbReference type="EMBL" id="KAF3328950.1"/>
    </source>
</evidence>
<dbReference type="EMBL" id="SWLB01000015">
    <property type="protein sequence ID" value="KAF3328950.1"/>
    <property type="molecule type" value="Genomic_DNA"/>
</dbReference>
<dbReference type="InterPro" id="IPR027417">
    <property type="entry name" value="P-loop_NTPase"/>
</dbReference>
<dbReference type="PANTHER" id="PTHR45644:SF85">
    <property type="entry name" value="P-LOOP CONTAINING NUCLEOSIDE TRIPHOSPHATE HYDROLASES SUPERFAMILY PROTEIN"/>
    <property type="match status" value="1"/>
</dbReference>
<gene>
    <name evidence="5" type="ORF">FCM35_KLT06028</name>
</gene>
<dbReference type="Proteomes" id="UP000623129">
    <property type="component" value="Unassembled WGS sequence"/>
</dbReference>
<feature type="region of interest" description="Disordered" evidence="3">
    <location>
        <begin position="1"/>
        <end position="49"/>
    </location>
</feature>
<evidence type="ECO:0000256" key="1">
    <source>
        <dbReference type="ARBA" id="ARBA00022741"/>
    </source>
</evidence>
<dbReference type="OrthoDB" id="10254455at2759"/>
<feature type="domain" description="AAA ATPase AAA+ lid" evidence="4">
    <location>
        <begin position="121"/>
        <end position="161"/>
    </location>
</feature>
<dbReference type="InterPro" id="IPR041569">
    <property type="entry name" value="AAA_lid_3"/>
</dbReference>
<keyword evidence="2" id="KW-0067">ATP-binding</keyword>
<dbReference type="SUPFAM" id="SSF52540">
    <property type="entry name" value="P-loop containing nucleoside triphosphate hydrolases"/>
    <property type="match status" value="1"/>
</dbReference>
<dbReference type="PANTHER" id="PTHR45644">
    <property type="entry name" value="AAA ATPASE, PUTATIVE (AFU_ORTHOLOGUE AFUA_2G12920)-RELATED-RELATED"/>
    <property type="match status" value="1"/>
</dbReference>
<dbReference type="GO" id="GO:0005741">
    <property type="term" value="C:mitochondrial outer membrane"/>
    <property type="evidence" value="ECO:0007669"/>
    <property type="project" value="TreeGrafter"/>
</dbReference>
<dbReference type="AlphaFoldDB" id="A0A833VJH8"/>
<name>A0A833VJH8_9POAL</name>
<keyword evidence="1" id="KW-0547">Nucleotide-binding</keyword>
<dbReference type="GO" id="GO:0005524">
    <property type="term" value="F:ATP binding"/>
    <property type="evidence" value="ECO:0007669"/>
    <property type="project" value="UniProtKB-KW"/>
</dbReference>
<sequence length="207" mass="22534">MDDSRNAPAAAKSEKKTASTVPENKGGEPGKSDTAVKKDASISKDVAPDNEFEKRIRPEVIPANEIGVTFDDIGALDDIKESLQELVMLPLRRPDLFKGGLLKPCRGILLFGPPEKADDGLDFKELATITEGYSGSDLKNLCTTAAYRPVRELIQRERLKELEYAGGGRGAAAPCERCLRLRSTALSSSAKIIFEKSIAYEFLYPTA</sequence>
<evidence type="ECO:0000313" key="6">
    <source>
        <dbReference type="Proteomes" id="UP000623129"/>
    </source>
</evidence>
<organism evidence="5 6">
    <name type="scientific">Carex littledalei</name>
    <dbReference type="NCBI Taxonomy" id="544730"/>
    <lineage>
        <taxon>Eukaryota</taxon>
        <taxon>Viridiplantae</taxon>
        <taxon>Streptophyta</taxon>
        <taxon>Embryophyta</taxon>
        <taxon>Tracheophyta</taxon>
        <taxon>Spermatophyta</taxon>
        <taxon>Magnoliopsida</taxon>
        <taxon>Liliopsida</taxon>
        <taxon>Poales</taxon>
        <taxon>Cyperaceae</taxon>
        <taxon>Cyperoideae</taxon>
        <taxon>Cariceae</taxon>
        <taxon>Carex</taxon>
        <taxon>Carex subgen. Euthyceras</taxon>
    </lineage>
</organism>
<protein>
    <submittedName>
        <fullName evidence="5">Spastin</fullName>
    </submittedName>
</protein>
<evidence type="ECO:0000256" key="2">
    <source>
        <dbReference type="ARBA" id="ARBA00022840"/>
    </source>
</evidence>
<keyword evidence="6" id="KW-1185">Reference proteome</keyword>
<evidence type="ECO:0000259" key="4">
    <source>
        <dbReference type="Pfam" id="PF17862"/>
    </source>
</evidence>
<comment type="caution">
    <text evidence="5">The sequence shown here is derived from an EMBL/GenBank/DDBJ whole genome shotgun (WGS) entry which is preliminary data.</text>
</comment>